<evidence type="ECO:0000313" key="2">
    <source>
        <dbReference type="Proteomes" id="UP000094741"/>
    </source>
</evidence>
<sequence>MKILYIVHDLNDAAVKRRVSMLAHGGAEVTLIGFYRGKKPESTLCGCPTLSLGETFDASFMQRIIKVVQAITDLKTTLRHTSHFDVIMARNLDMLAIGNKAKSLLNIPLIYECLDIHRFLIAKNWVGRIFRHLEKRLCHSASLLITSSQGFIDNYFEPISNTNLPYYILENKVFSTAPLPHTTQKTFDKEHISIAWNGAIRCHRSLKILSQVTRQLKGKVTVTIWGKPAYTEFSDFDALVNNEPYIEFKGPYCFPDDLAKIYQHADFNWTLDFFEEGGNSEWLLPNRIYEGGLFNVPPIYRANTFMAKILEDLKLGTSIDEDFCQALQSFLTSIDDASYQSLRLNMQAVPSSRWCYDNVQCQSLIQLLSQEASRDNKNDLQGLIRVTK</sequence>
<evidence type="ECO:0008006" key="3">
    <source>
        <dbReference type="Google" id="ProtNLM"/>
    </source>
</evidence>
<comment type="caution">
    <text evidence="1">The sequence shown here is derived from an EMBL/GenBank/DDBJ whole genome shotgun (WGS) entry which is preliminary data.</text>
</comment>
<dbReference type="Proteomes" id="UP000094741">
    <property type="component" value="Unassembled WGS sequence"/>
</dbReference>
<dbReference type="RefSeq" id="WP_017040457.1">
    <property type="nucleotide sequence ID" value="NZ_AJYQ02000090.1"/>
</dbReference>
<reference evidence="1 2" key="1">
    <citation type="journal article" date="2012" name="Science">
        <title>Ecological populations of bacteria act as socially cohesive units of antibiotic production and resistance.</title>
        <authorList>
            <person name="Cordero O.X."/>
            <person name="Wildschutte H."/>
            <person name="Kirkup B."/>
            <person name="Proehl S."/>
            <person name="Ngo L."/>
            <person name="Hussain F."/>
            <person name="Le Roux F."/>
            <person name="Mincer T."/>
            <person name="Polz M.F."/>
        </authorList>
    </citation>
    <scope>NUCLEOTIDE SEQUENCE [LARGE SCALE GENOMIC DNA]</scope>
    <source>
        <strain evidence="1 2">ZF-129</strain>
    </source>
</reference>
<dbReference type="eggNOG" id="COG0438">
    <property type="taxonomic scope" value="Bacteria"/>
</dbReference>
<dbReference type="EMBL" id="AJYQ02000090">
    <property type="protein sequence ID" value="OEE34489.1"/>
    <property type="molecule type" value="Genomic_DNA"/>
</dbReference>
<name>A0A1E5BFC1_9VIBR</name>
<dbReference type="STRING" id="1187848.A1QO_07685"/>
<organism evidence="1 2">
    <name type="scientific">Vibrio genomosp. F10 str. ZF-129</name>
    <dbReference type="NCBI Taxonomy" id="1187848"/>
    <lineage>
        <taxon>Bacteria</taxon>
        <taxon>Pseudomonadati</taxon>
        <taxon>Pseudomonadota</taxon>
        <taxon>Gammaproteobacteria</taxon>
        <taxon>Vibrionales</taxon>
        <taxon>Vibrionaceae</taxon>
        <taxon>Vibrio</taxon>
    </lineage>
</organism>
<gene>
    <name evidence="1" type="ORF">A1QO_07685</name>
</gene>
<dbReference type="OrthoDB" id="9815351at2"/>
<dbReference type="AlphaFoldDB" id="A0A1E5BFC1"/>
<evidence type="ECO:0000313" key="1">
    <source>
        <dbReference type="EMBL" id="OEE34489.1"/>
    </source>
</evidence>
<proteinExistence type="predicted"/>
<protein>
    <recommendedName>
        <fullName evidence="3">Glycosyltransferase subfamily 4-like N-terminal domain-containing protein</fullName>
    </recommendedName>
</protein>
<accession>A0A1E5BFC1</accession>
<dbReference type="Gene3D" id="3.40.50.2000">
    <property type="entry name" value="Glycogen Phosphorylase B"/>
    <property type="match status" value="2"/>
</dbReference>
<dbReference type="SUPFAM" id="SSF53756">
    <property type="entry name" value="UDP-Glycosyltransferase/glycogen phosphorylase"/>
    <property type="match status" value="1"/>
</dbReference>